<feature type="chain" id="PRO_5015777778" description="Proline/alanine-rich repeat-containing protein" evidence="2">
    <location>
        <begin position="30"/>
        <end position="174"/>
    </location>
</feature>
<dbReference type="OrthoDB" id="572275at2"/>
<keyword evidence="2" id="KW-0732">Signal</keyword>
<reference evidence="3 4" key="2">
    <citation type="submission" date="2018-03" db="EMBL/GenBank/DDBJ databases">
        <title>The ancient ancestry and fast evolution of plastids.</title>
        <authorList>
            <person name="Moore K.R."/>
            <person name="Magnabosco C."/>
            <person name="Momper L."/>
            <person name="Gold D.A."/>
            <person name="Bosak T."/>
            <person name="Fournier G.P."/>
        </authorList>
    </citation>
    <scope>NUCLEOTIDE SEQUENCE [LARGE SCALE GENOMIC DNA]</scope>
    <source>
        <strain evidence="3 4">ULC18</strain>
    </source>
</reference>
<dbReference type="AlphaFoldDB" id="A0A2T1DSG5"/>
<evidence type="ECO:0000313" key="3">
    <source>
        <dbReference type="EMBL" id="PSB23456.1"/>
    </source>
</evidence>
<evidence type="ECO:0000256" key="1">
    <source>
        <dbReference type="SAM" id="MobiDB-lite"/>
    </source>
</evidence>
<name>A0A2T1DSG5_9CYAN</name>
<keyword evidence="4" id="KW-1185">Reference proteome</keyword>
<accession>A0A2T1DSG5</accession>
<sequence>MKIDRPLVVAAMPLLIGSVGLLGSNQANATNPSRQVAQAAEPSNQQPNGQRRPPKIDFAAAATKLGVTEAQLKAALGVPAQPPSQSDRSQRPRPDFKAAAAKLGVTEQKLKEALGVPAQPPSQADRSQRPPRPDFKAAAAKLGVTEEQLVQALGVPPRPPQDGNQSGGDRPSQP</sequence>
<evidence type="ECO:0000313" key="4">
    <source>
        <dbReference type="Proteomes" id="UP000239576"/>
    </source>
</evidence>
<protein>
    <recommendedName>
        <fullName evidence="5">Proline/alanine-rich repeat-containing protein</fullName>
    </recommendedName>
</protein>
<proteinExistence type="predicted"/>
<feature type="region of interest" description="Disordered" evidence="1">
    <location>
        <begin position="112"/>
        <end position="174"/>
    </location>
</feature>
<evidence type="ECO:0008006" key="5">
    <source>
        <dbReference type="Google" id="ProtNLM"/>
    </source>
</evidence>
<organism evidence="3 4">
    <name type="scientific">Stenomitos frigidus ULC18</name>
    <dbReference type="NCBI Taxonomy" id="2107698"/>
    <lineage>
        <taxon>Bacteria</taxon>
        <taxon>Bacillati</taxon>
        <taxon>Cyanobacteriota</taxon>
        <taxon>Cyanophyceae</taxon>
        <taxon>Leptolyngbyales</taxon>
        <taxon>Leptolyngbyaceae</taxon>
        <taxon>Stenomitos</taxon>
    </lineage>
</organism>
<feature type="compositionally biased region" description="Polar residues" evidence="1">
    <location>
        <begin position="23"/>
        <end position="49"/>
    </location>
</feature>
<comment type="caution">
    <text evidence="3">The sequence shown here is derived from an EMBL/GenBank/DDBJ whole genome shotgun (WGS) entry which is preliminary data.</text>
</comment>
<dbReference type="Proteomes" id="UP000239576">
    <property type="component" value="Unassembled WGS sequence"/>
</dbReference>
<reference evidence="4" key="1">
    <citation type="submission" date="2018-02" db="EMBL/GenBank/DDBJ databases">
        <authorList>
            <person name="Moore K."/>
            <person name="Momper L."/>
        </authorList>
    </citation>
    <scope>NUCLEOTIDE SEQUENCE [LARGE SCALE GENOMIC DNA]</scope>
    <source>
        <strain evidence="4">ULC18</strain>
    </source>
</reference>
<feature type="signal peptide" evidence="2">
    <location>
        <begin position="1"/>
        <end position="29"/>
    </location>
</feature>
<dbReference type="EMBL" id="PVWK01000166">
    <property type="protein sequence ID" value="PSB23456.1"/>
    <property type="molecule type" value="Genomic_DNA"/>
</dbReference>
<feature type="region of interest" description="Disordered" evidence="1">
    <location>
        <begin position="74"/>
        <end position="96"/>
    </location>
</feature>
<gene>
    <name evidence="3" type="ORF">C7B82_31065</name>
</gene>
<feature type="compositionally biased region" description="Basic and acidic residues" evidence="1">
    <location>
        <begin position="126"/>
        <end position="135"/>
    </location>
</feature>
<feature type="region of interest" description="Disordered" evidence="1">
    <location>
        <begin position="23"/>
        <end position="55"/>
    </location>
</feature>
<evidence type="ECO:0000256" key="2">
    <source>
        <dbReference type="SAM" id="SignalP"/>
    </source>
</evidence>